<dbReference type="NCBIfam" id="TIGR02833">
    <property type="entry name" value="spore_III_AB"/>
    <property type="match status" value="1"/>
</dbReference>
<evidence type="ECO:0000313" key="2">
    <source>
        <dbReference type="EMBL" id="EIT87336.1"/>
    </source>
</evidence>
<dbReference type="Proteomes" id="UP000004080">
    <property type="component" value="Unassembled WGS sequence"/>
</dbReference>
<dbReference type="eggNOG" id="ENOG5032S0Q">
    <property type="taxonomic scope" value="Bacteria"/>
</dbReference>
<organism evidence="2 3">
    <name type="scientific">Fictibacillus macauensis ZFHKF-1</name>
    <dbReference type="NCBI Taxonomy" id="1196324"/>
    <lineage>
        <taxon>Bacteria</taxon>
        <taxon>Bacillati</taxon>
        <taxon>Bacillota</taxon>
        <taxon>Bacilli</taxon>
        <taxon>Bacillales</taxon>
        <taxon>Fictibacillaceae</taxon>
        <taxon>Fictibacillus</taxon>
    </lineage>
</organism>
<dbReference type="InterPro" id="IPR014198">
    <property type="entry name" value="Spore_III_AB"/>
</dbReference>
<evidence type="ECO:0000256" key="1">
    <source>
        <dbReference type="SAM" id="Coils"/>
    </source>
</evidence>
<gene>
    <name evidence="2" type="ORF">A374_01109</name>
</gene>
<dbReference type="STRING" id="1196324.A374_01109"/>
<dbReference type="RefSeq" id="WP_007200328.1">
    <property type="nucleotide sequence ID" value="NZ_AKKV01000007.1"/>
</dbReference>
<proteinExistence type="predicted"/>
<dbReference type="PATRIC" id="fig|1196324.3.peg.222"/>
<comment type="caution">
    <text evidence="2">The sequence shown here is derived from an EMBL/GenBank/DDBJ whole genome shotgun (WGS) entry which is preliminary data.</text>
</comment>
<name>I8J694_9BACL</name>
<accession>I8J694</accession>
<dbReference type="EMBL" id="AKKV01000007">
    <property type="protein sequence ID" value="EIT87336.1"/>
    <property type="molecule type" value="Genomic_DNA"/>
</dbReference>
<sequence>MISFLGASLILFSTSWMGFAMAKKVKERPKQLRELKVALQSLEAEIMYGHVPLDEAFGHLSRQLNEPIAAFFGELAGALQETASSVPILWEEALTRLAERSSLKKAELEVLQQFGSTLGRHDRDNQKRHIQLTLSHLERELDEATAAVATYEKLYKSVGVLSGLLLIILLI</sequence>
<keyword evidence="1" id="KW-0175">Coiled coil</keyword>
<keyword evidence="3" id="KW-1185">Reference proteome</keyword>
<dbReference type="Pfam" id="PF09548">
    <property type="entry name" value="Spore_III_AB"/>
    <property type="match status" value="1"/>
</dbReference>
<evidence type="ECO:0000313" key="3">
    <source>
        <dbReference type="Proteomes" id="UP000004080"/>
    </source>
</evidence>
<reference evidence="2 3" key="1">
    <citation type="journal article" date="2012" name="J. Bacteriol.">
        <title>Genome of Bacillus macauensis ZFHKF-1, a Long-Chain-Forming Bacterium.</title>
        <authorList>
            <person name="Cai L."/>
            <person name="Zhang T."/>
        </authorList>
    </citation>
    <scope>NUCLEOTIDE SEQUENCE [LARGE SCALE GENOMIC DNA]</scope>
    <source>
        <strain evidence="2 3">ZFHKF-1</strain>
    </source>
</reference>
<dbReference type="OrthoDB" id="1957909at2"/>
<feature type="coiled-coil region" evidence="1">
    <location>
        <begin position="127"/>
        <end position="154"/>
    </location>
</feature>
<dbReference type="PIRSF" id="PIRSF021435">
    <property type="entry name" value="SpoIIIAB"/>
    <property type="match status" value="1"/>
</dbReference>
<dbReference type="AlphaFoldDB" id="I8J694"/>
<protein>
    <submittedName>
        <fullName evidence="2">Stage III sporulation protein SpoAB</fullName>
    </submittedName>
</protein>